<dbReference type="OMA" id="ECITVET"/>
<accession>M1K893</accession>
<dbReference type="Pfam" id="PF03914">
    <property type="entry name" value="CBF"/>
    <property type="match status" value="1"/>
</dbReference>
<protein>
    <recommendedName>
        <fullName evidence="2">CCAAT-binding factor domain-containing protein</fullName>
    </recommendedName>
</protein>
<proteinExistence type="inferred from homology"/>
<dbReference type="GO" id="GO:0005634">
    <property type="term" value="C:nucleus"/>
    <property type="evidence" value="ECO:0007669"/>
    <property type="project" value="UniProtKB-ARBA"/>
</dbReference>
<sequence>MEQAVGKLDSALECRDENRSEMVMDALESLVQISRECSAEEMAGCELDELFVDSFDKISPKNHKRLVEMLPDLVSYMRDPRNIYSSIERYFRPECHFSVDVAKVVFVIKRDFGLEFDGFLSNLFDCISPGNIEHNIERKLFFILMALGDSSVSLLTAKAFIKKLCSISLQMRSSCCHKILWTVLWIMRLHPMAYAMARRESFRKDLEWTVSIEINRFQPYLFELDILSKSLEGIRKVTGLIKREAMDAKHRPKLLSLANFVFPKMEI</sequence>
<organism evidence="3">
    <name type="scientific">Encephalitozoon cuniculi</name>
    <name type="common">Microsporidian parasite</name>
    <dbReference type="NCBI Taxonomy" id="6035"/>
    <lineage>
        <taxon>Eukaryota</taxon>
        <taxon>Fungi</taxon>
        <taxon>Fungi incertae sedis</taxon>
        <taxon>Microsporidia</taxon>
        <taxon>Unikaryonidae</taxon>
        <taxon>Encephalitozoon</taxon>
    </lineage>
</organism>
<gene>
    <name evidence="3" type="ORF">ECU04_1340</name>
</gene>
<comment type="similarity">
    <text evidence="1">Belongs to the CBF/MAK21 family.</text>
</comment>
<dbReference type="VEuPathDB" id="MicrosporidiaDB:ECU04_1340"/>
<evidence type="ECO:0000256" key="1">
    <source>
        <dbReference type="ARBA" id="ARBA00007797"/>
    </source>
</evidence>
<dbReference type="InterPro" id="IPR005612">
    <property type="entry name" value="CCAAT-binding_factor"/>
</dbReference>
<dbReference type="VEuPathDB" id="MicrosporidiaDB:AEWQ_041290"/>
<dbReference type="EMBL" id="KC513606">
    <property type="protein sequence ID" value="AGE95275.1"/>
    <property type="molecule type" value="Genomic_DNA"/>
</dbReference>
<reference evidence="3" key="1">
    <citation type="journal article" date="2013" name="Eukaryot. Cell">
        <title>Extremely Reduced Levels of Heterozygosity in the Vertebrate Pathogen Encephalitozoon cuniculi.</title>
        <authorList>
            <person name="Selman M."/>
            <person name="Sak B."/>
            <person name="Kvac M."/>
            <person name="Farinelli L."/>
            <person name="Weiss L.M."/>
            <person name="Corradi N."/>
        </authorList>
    </citation>
    <scope>NUCLEOTIDE SEQUENCE</scope>
</reference>
<evidence type="ECO:0000259" key="2">
    <source>
        <dbReference type="Pfam" id="PF03914"/>
    </source>
</evidence>
<dbReference type="VEuPathDB" id="MicrosporidiaDB:M970_041290"/>
<dbReference type="VEuPathDB" id="MicrosporidiaDB:AEWR_041290"/>
<evidence type="ECO:0000313" key="3">
    <source>
        <dbReference type="EMBL" id="AGE95275.1"/>
    </source>
</evidence>
<name>M1K893_ENCCN</name>
<dbReference type="VEuPathDB" id="MicrosporidiaDB:AEWD_041300"/>
<dbReference type="AlphaFoldDB" id="M1K893"/>
<feature type="domain" description="CCAAT-binding factor" evidence="2">
    <location>
        <begin position="113"/>
        <end position="203"/>
    </location>
</feature>